<evidence type="ECO:0000313" key="4">
    <source>
        <dbReference type="Proteomes" id="UP000215377"/>
    </source>
</evidence>
<organism evidence="3 4">
    <name type="scientific">Marinibacterium profundimaris</name>
    <dbReference type="NCBI Taxonomy" id="1679460"/>
    <lineage>
        <taxon>Bacteria</taxon>
        <taxon>Pseudomonadati</taxon>
        <taxon>Pseudomonadota</taxon>
        <taxon>Alphaproteobacteria</taxon>
        <taxon>Rhodobacterales</taxon>
        <taxon>Paracoccaceae</taxon>
        <taxon>Marinibacterium</taxon>
    </lineage>
</organism>
<name>A0A225NNG8_9RHOB</name>
<reference evidence="3 4" key="1">
    <citation type="submission" date="2013-04" db="EMBL/GenBank/DDBJ databases">
        <title>Oceanicola sp. 22II1-22F33 Genome Sequencing.</title>
        <authorList>
            <person name="Lai Q."/>
            <person name="Li G."/>
            <person name="Shao Z."/>
        </authorList>
    </citation>
    <scope>NUCLEOTIDE SEQUENCE [LARGE SCALE GENOMIC DNA]</scope>
    <source>
        <strain evidence="3 4">22II1-22F33</strain>
    </source>
</reference>
<dbReference type="SUPFAM" id="SSF55874">
    <property type="entry name" value="ATPase domain of HSP90 chaperone/DNA topoisomerase II/histidine kinase"/>
    <property type="match status" value="1"/>
</dbReference>
<proteinExistence type="predicted"/>
<dbReference type="InterPro" id="IPR050267">
    <property type="entry name" value="Anti-sigma-factor_SerPK"/>
</dbReference>
<dbReference type="OrthoDB" id="9792240at2"/>
<keyword evidence="4" id="KW-1185">Reference proteome</keyword>
<evidence type="ECO:0000313" key="3">
    <source>
        <dbReference type="EMBL" id="OWU73719.1"/>
    </source>
</evidence>
<dbReference type="EMBL" id="AQQR01000004">
    <property type="protein sequence ID" value="OWU73719.1"/>
    <property type="molecule type" value="Genomic_DNA"/>
</dbReference>
<keyword evidence="1" id="KW-0723">Serine/threonine-protein kinase</keyword>
<dbReference type="RefSeq" id="WP_158217956.1">
    <property type="nucleotide sequence ID" value="NZ_AQQR01000004.1"/>
</dbReference>
<feature type="domain" description="Histidine kinase/HSP90-like ATPase" evidence="2">
    <location>
        <begin position="15"/>
        <end position="135"/>
    </location>
</feature>
<dbReference type="AlphaFoldDB" id="A0A225NNG8"/>
<accession>A0A225NNG8</accession>
<keyword evidence="1" id="KW-0418">Kinase</keyword>
<dbReference type="PANTHER" id="PTHR35526:SF3">
    <property type="entry name" value="ANTI-SIGMA-F FACTOR RSBW"/>
    <property type="match status" value="1"/>
</dbReference>
<evidence type="ECO:0000259" key="2">
    <source>
        <dbReference type="Pfam" id="PF13581"/>
    </source>
</evidence>
<keyword evidence="1" id="KW-0808">Transferase</keyword>
<gene>
    <name evidence="3" type="ORF">ATO3_13055</name>
</gene>
<dbReference type="Gene3D" id="3.30.565.10">
    <property type="entry name" value="Histidine kinase-like ATPase, C-terminal domain"/>
    <property type="match status" value="1"/>
</dbReference>
<dbReference type="CDD" id="cd16936">
    <property type="entry name" value="HATPase_RsbW-like"/>
    <property type="match status" value="1"/>
</dbReference>
<dbReference type="Pfam" id="PF13581">
    <property type="entry name" value="HATPase_c_2"/>
    <property type="match status" value="1"/>
</dbReference>
<dbReference type="InterPro" id="IPR003594">
    <property type="entry name" value="HATPase_dom"/>
</dbReference>
<dbReference type="Proteomes" id="UP000215377">
    <property type="component" value="Unassembled WGS sequence"/>
</dbReference>
<dbReference type="PANTHER" id="PTHR35526">
    <property type="entry name" value="ANTI-SIGMA-F FACTOR RSBW-RELATED"/>
    <property type="match status" value="1"/>
</dbReference>
<protein>
    <recommendedName>
        <fullName evidence="2">Histidine kinase/HSP90-like ATPase domain-containing protein</fullName>
    </recommendedName>
</protein>
<dbReference type="GO" id="GO:0004674">
    <property type="term" value="F:protein serine/threonine kinase activity"/>
    <property type="evidence" value="ECO:0007669"/>
    <property type="project" value="UniProtKB-KW"/>
</dbReference>
<sequence>MLSLTSEATETGTRAALSRIMRQLRADLAERLSPERAGMVEIALAEIINNIVEHAYRRHDGGEIRLSAHVEGPALKFDITDDGDPLPGGVLPHGRSSELTCPRDSLPEGGFGWLLIRAMASDIRYDRRDGTNRLHVAFDLRPADPAT</sequence>
<evidence type="ECO:0000256" key="1">
    <source>
        <dbReference type="ARBA" id="ARBA00022527"/>
    </source>
</evidence>
<comment type="caution">
    <text evidence="3">The sequence shown here is derived from an EMBL/GenBank/DDBJ whole genome shotgun (WGS) entry which is preliminary data.</text>
</comment>
<dbReference type="InterPro" id="IPR036890">
    <property type="entry name" value="HATPase_C_sf"/>
</dbReference>